<dbReference type="InterPro" id="IPR000719">
    <property type="entry name" value="Prot_kinase_dom"/>
</dbReference>
<evidence type="ECO:0000259" key="12">
    <source>
        <dbReference type="PROSITE" id="PS50011"/>
    </source>
</evidence>
<evidence type="ECO:0000256" key="10">
    <source>
        <dbReference type="SAM" id="Phobius"/>
    </source>
</evidence>
<dbReference type="SUPFAM" id="SSF56112">
    <property type="entry name" value="Protein kinase-like (PK-like)"/>
    <property type="match status" value="2"/>
</dbReference>
<dbReference type="PROSITE" id="PS50001">
    <property type="entry name" value="SH2"/>
    <property type="match status" value="1"/>
</dbReference>
<dbReference type="AlphaFoldDB" id="A0AAF5D1W5"/>
<dbReference type="SMART" id="SM00252">
    <property type="entry name" value="SH2"/>
    <property type="match status" value="1"/>
</dbReference>
<keyword evidence="13" id="KW-1185">Reference proteome</keyword>
<evidence type="ECO:0000313" key="13">
    <source>
        <dbReference type="Proteomes" id="UP000035681"/>
    </source>
</evidence>
<evidence type="ECO:0000313" key="14">
    <source>
        <dbReference type="WBParaSite" id="TCONS_00004432.p1"/>
    </source>
</evidence>
<feature type="region of interest" description="Disordered" evidence="9">
    <location>
        <begin position="672"/>
        <end position="697"/>
    </location>
</feature>
<dbReference type="InterPro" id="IPR011009">
    <property type="entry name" value="Kinase-like_dom_sf"/>
</dbReference>
<dbReference type="CDD" id="cd10361">
    <property type="entry name" value="SH2_Fps_family"/>
    <property type="match status" value="1"/>
</dbReference>
<feature type="region of interest" description="Disordered" evidence="9">
    <location>
        <begin position="1350"/>
        <end position="1369"/>
    </location>
</feature>
<evidence type="ECO:0000256" key="7">
    <source>
        <dbReference type="PROSITE-ProRule" id="PRU00191"/>
    </source>
</evidence>
<keyword evidence="10" id="KW-1133">Transmembrane helix</keyword>
<feature type="domain" description="Protein kinase" evidence="12">
    <location>
        <begin position="303"/>
        <end position="568"/>
    </location>
</feature>
<keyword evidence="7" id="KW-0727">SH2 domain</keyword>
<dbReference type="InterPro" id="IPR001245">
    <property type="entry name" value="Ser-Thr/Tyr_kinase_cat_dom"/>
</dbReference>
<evidence type="ECO:0000256" key="6">
    <source>
        <dbReference type="ARBA" id="ARBA00023137"/>
    </source>
</evidence>
<dbReference type="GO" id="GO:0005524">
    <property type="term" value="F:ATP binding"/>
    <property type="evidence" value="ECO:0007669"/>
    <property type="project" value="UniProtKB-UniRule"/>
</dbReference>
<feature type="binding site" evidence="8">
    <location>
        <position position="336"/>
    </location>
    <ligand>
        <name>ATP</name>
        <dbReference type="ChEBI" id="CHEBI:30616"/>
    </ligand>
</feature>
<keyword evidence="10" id="KW-0472">Membrane</keyword>
<dbReference type="CDD" id="cd00192">
    <property type="entry name" value="PTKc"/>
    <property type="match status" value="1"/>
</dbReference>
<dbReference type="PANTHER" id="PTHR24418">
    <property type="entry name" value="TYROSINE-PROTEIN KINASE"/>
    <property type="match status" value="1"/>
</dbReference>
<dbReference type="PRINTS" id="PR00109">
    <property type="entry name" value="TYRKINASE"/>
</dbReference>
<protein>
    <recommendedName>
        <fullName evidence="1">non-specific protein-tyrosine kinase</fullName>
        <ecNumber evidence="1">2.7.10.2</ecNumber>
    </recommendedName>
</protein>
<dbReference type="GO" id="GO:0004715">
    <property type="term" value="F:non-membrane spanning protein tyrosine kinase activity"/>
    <property type="evidence" value="ECO:0007669"/>
    <property type="project" value="UniProtKB-EC"/>
</dbReference>
<feature type="region of interest" description="Disordered" evidence="9">
    <location>
        <begin position="38"/>
        <end position="101"/>
    </location>
</feature>
<dbReference type="InterPro" id="IPR050198">
    <property type="entry name" value="Non-receptor_tyrosine_kinases"/>
</dbReference>
<keyword evidence="10" id="KW-0812">Transmembrane</keyword>
<feature type="compositionally biased region" description="Basic and acidic residues" evidence="9">
    <location>
        <begin position="60"/>
        <end position="73"/>
    </location>
</feature>
<dbReference type="Proteomes" id="UP000035681">
    <property type="component" value="Unplaced"/>
</dbReference>
<evidence type="ECO:0000256" key="8">
    <source>
        <dbReference type="PROSITE-ProRule" id="PRU10141"/>
    </source>
</evidence>
<dbReference type="EC" id="2.7.10.2" evidence="1"/>
<dbReference type="Pfam" id="PF00017">
    <property type="entry name" value="SH2"/>
    <property type="match status" value="1"/>
</dbReference>
<dbReference type="SMART" id="SM00220">
    <property type="entry name" value="S_TKc"/>
    <property type="match status" value="2"/>
</dbReference>
<dbReference type="InterPro" id="IPR020635">
    <property type="entry name" value="Tyr_kinase_cat_dom"/>
</dbReference>
<keyword evidence="6" id="KW-0829">Tyrosine-protein kinase</keyword>
<dbReference type="SUPFAM" id="SSF55550">
    <property type="entry name" value="SH2 domain"/>
    <property type="match status" value="1"/>
</dbReference>
<dbReference type="InterPro" id="IPR036860">
    <property type="entry name" value="SH2_dom_sf"/>
</dbReference>
<dbReference type="InterPro" id="IPR000980">
    <property type="entry name" value="SH2"/>
</dbReference>
<proteinExistence type="predicted"/>
<keyword evidence="4" id="KW-0418">Kinase</keyword>
<evidence type="ECO:0000256" key="5">
    <source>
        <dbReference type="ARBA" id="ARBA00022840"/>
    </source>
</evidence>
<evidence type="ECO:0000259" key="11">
    <source>
        <dbReference type="PROSITE" id="PS50001"/>
    </source>
</evidence>
<dbReference type="PROSITE" id="PS50011">
    <property type="entry name" value="PROTEIN_KINASE_DOM"/>
    <property type="match status" value="2"/>
</dbReference>
<dbReference type="PROSITE" id="PS00107">
    <property type="entry name" value="PROTEIN_KINASE_ATP"/>
    <property type="match status" value="1"/>
</dbReference>
<organism evidence="13 14">
    <name type="scientific">Strongyloides stercoralis</name>
    <name type="common">Threadworm</name>
    <dbReference type="NCBI Taxonomy" id="6248"/>
    <lineage>
        <taxon>Eukaryota</taxon>
        <taxon>Metazoa</taxon>
        <taxon>Ecdysozoa</taxon>
        <taxon>Nematoda</taxon>
        <taxon>Chromadorea</taxon>
        <taxon>Rhabditida</taxon>
        <taxon>Tylenchina</taxon>
        <taxon>Panagrolaimomorpha</taxon>
        <taxon>Strongyloidoidea</taxon>
        <taxon>Strongyloididae</taxon>
        <taxon>Strongyloides</taxon>
    </lineage>
</organism>
<keyword evidence="3 8" id="KW-0547">Nucleotide-binding</keyword>
<feature type="domain" description="SH2" evidence="11">
    <location>
        <begin position="199"/>
        <end position="291"/>
    </location>
</feature>
<evidence type="ECO:0000256" key="3">
    <source>
        <dbReference type="ARBA" id="ARBA00022741"/>
    </source>
</evidence>
<evidence type="ECO:0000256" key="9">
    <source>
        <dbReference type="SAM" id="MobiDB-lite"/>
    </source>
</evidence>
<keyword evidence="5 8" id="KW-0067">ATP-binding</keyword>
<feature type="transmembrane region" description="Helical" evidence="10">
    <location>
        <begin position="5"/>
        <end position="24"/>
    </location>
</feature>
<evidence type="ECO:0000256" key="2">
    <source>
        <dbReference type="ARBA" id="ARBA00022679"/>
    </source>
</evidence>
<evidence type="ECO:0000256" key="4">
    <source>
        <dbReference type="ARBA" id="ARBA00022777"/>
    </source>
</evidence>
<dbReference type="InterPro" id="IPR017441">
    <property type="entry name" value="Protein_kinase_ATP_BS"/>
</dbReference>
<feature type="region of interest" description="Disordered" evidence="9">
    <location>
        <begin position="131"/>
        <end position="167"/>
    </location>
</feature>
<evidence type="ECO:0000256" key="1">
    <source>
        <dbReference type="ARBA" id="ARBA00011903"/>
    </source>
</evidence>
<reference evidence="14" key="1">
    <citation type="submission" date="2024-02" db="UniProtKB">
        <authorList>
            <consortium name="WormBaseParasite"/>
        </authorList>
    </citation>
    <scope>IDENTIFICATION</scope>
</reference>
<sequence length="1405" mass="160367">KKIQLINTIFLFFFVFTFPNYIYISDNMKKNGKNSLRMEGEGNNSNKFDLKRGPKKKNTSKLDRTQYDVKEVNSSKGNKMNKKGRKSVEPVETQAEDIPPDKNENIRIKKVTNEVANLRNLTISTIFQTNLTPSKNFKPDDGNKGDSLTNLPKNKSQKSSTHRGKEKECCQPEPLCNTPHISTPDLPVEMFQQLEKEIWFHGIMLKDDVKDLLSSSGSFLVRIDITNSKEKKIMLSCKWNNKRIHFVLEIKDNEIVLFEHKSNSVSELVNRLMTNKIPLHHEFKVILQNPIPQQSWEINKNDLTLIKKIGQGTFGDIWKANMKSSNSQSHTVVAVKIPKTKNSDKYVEIITEALSEVKTMRLFEHENIVKFYGASFTSEPILFTMELSTFGCLRKYVRRKKTISDIDLLKFAIDASLGISHVHSKYGIHRDIATRNCLVFPNKVVKLADFGQAILLKEGEKEYKLDSKDSLLPLRWLSAETLKYSIFSYKTDVYSFGILLWELYHNCKEPFEAMTMVDVISGVRRGLKPKSSPTVPLEIVDLIENKCLQLNPDKRPPMAEITTLMKAIYDKIRILVCTYREFDKPSPPNFDGEKFFKVLRKEMSQEKKDNFIIFDEFQPSPGDDIEEKKLENESNSSIKPSIESKSKMVSELKNYLGTSSKVLPSIIKNQTNTVKQAPSDSSKEVSKKPQLPSSLYKMSPSLNIGKKKLIDATTTNTNNSCKYGISAMNQFSFATKPTTTTTTTTTKTTSTTSLGGRILNASFRRSYSFDKSSYRYPTFIQLDVPNRPVRSTSAKATKSSTNQVPDKPKYERIQVKRSASIGPDSKPSFLGSRIRGPNFVKPTNVVTEIKNAYKISNDRIRNVVERLVSYAEKFKKNFSTNPTQKSLVEPIAVNCKKQTYDLPSETRSIQSYKPSALNANAKTPFNISTNNTITISPNEKKSCEINLIKKVDGKKSCNVSNDIEKKTPINNNHNNNKLSIQISRESSTNCLNLKSTDTYIGDDRCKKDRNSINNVKENLKMKKRREINKSQTKGPFELVKETVINGRFVVKEKLGAGGCGAVYRCFDNMKKVHVALKAEKNRDDKGCVLKFEVKVLQHLDGKKNVVQLISSGKKEMFSWVALTLLGYNLYDLRKACDSFSYSTIARIGIQILYALKEVHEAGFIHRLDVKPQNMAIGGTVTTMKIIHLLDFGLSRGFIIINNDVPIIREKRKVVLFRGTSRYCSINAQKNMEQGRHDDLWSLLYVLSEFVHPLPWAKLGRDKVQILKIKEITSTRDLFPKFPQMEIISDYLETLNYYSKPKYGTIYNVLKNMLLLSGGYMSDMYDWEIEGVVKLPKEYISETNNLRLELDKKNSTTSGSSPKNVEEEKIIKRSKNSEKNNSVYNILNNLNEFYVYERFATSQLRF</sequence>
<feature type="region of interest" description="Disordered" evidence="9">
    <location>
        <begin position="618"/>
        <end position="643"/>
    </location>
</feature>
<dbReference type="Pfam" id="PF07714">
    <property type="entry name" value="PK_Tyr_Ser-Thr"/>
    <property type="match status" value="1"/>
</dbReference>
<accession>A0AAF5D1W5</accession>
<dbReference type="SMART" id="SM00219">
    <property type="entry name" value="TyrKc"/>
    <property type="match status" value="1"/>
</dbReference>
<feature type="compositionally biased region" description="Polar residues" evidence="9">
    <location>
        <begin position="146"/>
        <end position="159"/>
    </location>
</feature>
<dbReference type="WBParaSite" id="TCONS_00004432.p1">
    <property type="protein sequence ID" value="TCONS_00004432.p1"/>
    <property type="gene ID" value="XLOC_001846"/>
</dbReference>
<feature type="domain" description="Protein kinase" evidence="12">
    <location>
        <begin position="1048"/>
        <end position="1314"/>
    </location>
</feature>
<dbReference type="InterPro" id="IPR035849">
    <property type="entry name" value="Fes/Fps/Fer_SH2"/>
</dbReference>
<name>A0AAF5D1W5_STRER</name>
<dbReference type="Pfam" id="PF00069">
    <property type="entry name" value="Pkinase"/>
    <property type="match status" value="1"/>
</dbReference>
<dbReference type="Gene3D" id="1.10.510.10">
    <property type="entry name" value="Transferase(Phosphotransferase) domain 1"/>
    <property type="match status" value="2"/>
</dbReference>
<keyword evidence="2" id="KW-0808">Transferase</keyword>
<dbReference type="Gene3D" id="3.30.505.10">
    <property type="entry name" value="SH2 domain"/>
    <property type="match status" value="1"/>
</dbReference>